<dbReference type="PANTHER" id="PTHR46663">
    <property type="entry name" value="DIGUANYLATE CYCLASE DGCT-RELATED"/>
    <property type="match status" value="1"/>
</dbReference>
<feature type="region of interest" description="Disordered" evidence="1">
    <location>
        <begin position="388"/>
        <end position="410"/>
    </location>
</feature>
<evidence type="ECO:0000313" key="4">
    <source>
        <dbReference type="EMBL" id="QCK84448.1"/>
    </source>
</evidence>
<dbReference type="Pfam" id="PF00990">
    <property type="entry name" value="GGDEF"/>
    <property type="match status" value="1"/>
</dbReference>
<gene>
    <name evidence="4" type="ORF">E8L99_00885</name>
</gene>
<proteinExistence type="predicted"/>
<dbReference type="CDD" id="cd01949">
    <property type="entry name" value="GGDEF"/>
    <property type="match status" value="1"/>
</dbReference>
<dbReference type="OrthoDB" id="9812260at2"/>
<dbReference type="PANTHER" id="PTHR46663:SF4">
    <property type="entry name" value="DIGUANYLATE CYCLASE DGCT-RELATED"/>
    <property type="match status" value="1"/>
</dbReference>
<dbReference type="Gene3D" id="3.30.70.270">
    <property type="match status" value="1"/>
</dbReference>
<organism evidence="4 5">
    <name type="scientific">Phreatobacter aquaticus</name>
    <dbReference type="NCBI Taxonomy" id="2570229"/>
    <lineage>
        <taxon>Bacteria</taxon>
        <taxon>Pseudomonadati</taxon>
        <taxon>Pseudomonadota</taxon>
        <taxon>Alphaproteobacteria</taxon>
        <taxon>Hyphomicrobiales</taxon>
        <taxon>Phreatobacteraceae</taxon>
        <taxon>Phreatobacter</taxon>
    </lineage>
</organism>
<dbReference type="InterPro" id="IPR000160">
    <property type="entry name" value="GGDEF_dom"/>
</dbReference>
<dbReference type="SUPFAM" id="SSF55073">
    <property type="entry name" value="Nucleotide cyclase"/>
    <property type="match status" value="1"/>
</dbReference>
<feature type="transmembrane region" description="Helical" evidence="2">
    <location>
        <begin position="128"/>
        <end position="147"/>
    </location>
</feature>
<evidence type="ECO:0000259" key="3">
    <source>
        <dbReference type="PROSITE" id="PS50887"/>
    </source>
</evidence>
<dbReference type="InterPro" id="IPR029787">
    <property type="entry name" value="Nucleotide_cyclase"/>
</dbReference>
<dbReference type="FunFam" id="3.30.70.270:FF:000001">
    <property type="entry name" value="Diguanylate cyclase domain protein"/>
    <property type="match status" value="1"/>
</dbReference>
<feature type="transmembrane region" description="Helical" evidence="2">
    <location>
        <begin position="154"/>
        <end position="173"/>
    </location>
</feature>
<dbReference type="SMART" id="SM00267">
    <property type="entry name" value="GGDEF"/>
    <property type="match status" value="1"/>
</dbReference>
<feature type="transmembrane region" description="Helical" evidence="2">
    <location>
        <begin position="41"/>
        <end position="62"/>
    </location>
</feature>
<keyword evidence="2" id="KW-1133">Transmembrane helix</keyword>
<evidence type="ECO:0000313" key="5">
    <source>
        <dbReference type="Proteomes" id="UP000298588"/>
    </source>
</evidence>
<protein>
    <submittedName>
        <fullName evidence="4">GGDEF domain-containing protein</fullName>
    </submittedName>
</protein>
<dbReference type="KEGG" id="paqt:E8L99_00885"/>
<dbReference type="GO" id="GO:0003824">
    <property type="term" value="F:catalytic activity"/>
    <property type="evidence" value="ECO:0007669"/>
    <property type="project" value="UniProtKB-ARBA"/>
</dbReference>
<dbReference type="Proteomes" id="UP000298588">
    <property type="component" value="Chromosome"/>
</dbReference>
<dbReference type="NCBIfam" id="TIGR00254">
    <property type="entry name" value="GGDEF"/>
    <property type="match status" value="1"/>
</dbReference>
<feature type="domain" description="GGDEF" evidence="3">
    <location>
        <begin position="248"/>
        <end position="380"/>
    </location>
</feature>
<accession>A0A4D7QB94</accession>
<reference evidence="4 5" key="1">
    <citation type="submission" date="2019-04" db="EMBL/GenBank/DDBJ databases">
        <title>Phreatobacter aquaticus sp. nov.</title>
        <authorList>
            <person name="Choi A."/>
            <person name="Baek K."/>
        </authorList>
    </citation>
    <scope>NUCLEOTIDE SEQUENCE [LARGE SCALE GENOMIC DNA]</scope>
    <source>
        <strain evidence="4 5">NMCR1094</strain>
    </source>
</reference>
<dbReference type="EMBL" id="CP039865">
    <property type="protein sequence ID" value="QCK84448.1"/>
    <property type="molecule type" value="Genomic_DNA"/>
</dbReference>
<keyword evidence="2" id="KW-0812">Transmembrane</keyword>
<name>A0A4D7QB94_9HYPH</name>
<keyword evidence="5" id="KW-1185">Reference proteome</keyword>
<keyword evidence="2" id="KW-0472">Membrane</keyword>
<evidence type="ECO:0000256" key="1">
    <source>
        <dbReference type="SAM" id="MobiDB-lite"/>
    </source>
</evidence>
<dbReference type="PROSITE" id="PS50887">
    <property type="entry name" value="GGDEF"/>
    <property type="match status" value="1"/>
</dbReference>
<dbReference type="InterPro" id="IPR043128">
    <property type="entry name" value="Rev_trsase/Diguanyl_cyclase"/>
</dbReference>
<evidence type="ECO:0000256" key="2">
    <source>
        <dbReference type="SAM" id="Phobius"/>
    </source>
</evidence>
<dbReference type="RefSeq" id="WP_137097783.1">
    <property type="nucleotide sequence ID" value="NZ_CP039865.1"/>
</dbReference>
<dbReference type="AlphaFoldDB" id="A0A4D7QB94"/>
<dbReference type="InterPro" id="IPR052163">
    <property type="entry name" value="DGC-Regulatory_Protein"/>
</dbReference>
<feature type="transmembrane region" description="Helical" evidence="2">
    <location>
        <begin position="101"/>
        <end position="122"/>
    </location>
</feature>
<sequence>MHSDSAVYSRPSWRLTNWLAEAPAGTPDDVRVDLLSQMFGSLPVFIGGICATLLLPVVVNIVSPRPAFLAWLIIELLINISRLVVLVHARRAAALGRPTASNLHVLLSLAWSASVGLGGLLAIMSGDWMLATLVCVPAAAMVGGICFRNFPTPRLASVMMLMSLGPISLGAALSGHEVMIVVAALLPLYIISMTLAAYQLNRMLVTSMVAERENGHRARHDDLTGLANRANLTSQMNDRLRRAGRDQSGHAVLYLDLDGFKRVNDTHGHATGDRVLQMVADRLNALVRIGDVTARLGGDEFVVLIDSLTEANAVEFAERLVTKIARTYDVDGIPCEIGVSVGIACSPQHGTDVRMLLAAADAALYSAKALGRCRVALATVPQTAINPLAPPLAPDDMSGDLAPRQLRAST</sequence>
<feature type="transmembrane region" description="Helical" evidence="2">
    <location>
        <begin position="179"/>
        <end position="198"/>
    </location>
</feature>
<feature type="transmembrane region" description="Helical" evidence="2">
    <location>
        <begin position="68"/>
        <end position="89"/>
    </location>
</feature>